<evidence type="ECO:0000313" key="3">
    <source>
        <dbReference type="Proteomes" id="UP000184394"/>
    </source>
</evidence>
<protein>
    <submittedName>
        <fullName evidence="2">Uncharacterized protein</fullName>
    </submittedName>
</protein>
<dbReference type="OrthoDB" id="1829137at2"/>
<dbReference type="AlphaFoldDB" id="A0A1M7G9C5"/>
<evidence type="ECO:0000256" key="1">
    <source>
        <dbReference type="SAM" id="SignalP"/>
    </source>
</evidence>
<gene>
    <name evidence="2" type="ORF">SAMN04487860_101121</name>
</gene>
<name>A0A1M7G9C5_RUMFL</name>
<feature type="chain" id="PRO_5038589886" evidence="1">
    <location>
        <begin position="26"/>
        <end position="103"/>
    </location>
</feature>
<accession>A0A1M7G9C5</accession>
<dbReference type="Proteomes" id="UP000184394">
    <property type="component" value="Unassembled WGS sequence"/>
</dbReference>
<proteinExistence type="predicted"/>
<keyword evidence="1" id="KW-0732">Signal</keyword>
<feature type="signal peptide" evidence="1">
    <location>
        <begin position="1"/>
        <end position="25"/>
    </location>
</feature>
<organism evidence="2 3">
    <name type="scientific">Ruminococcus flavefaciens</name>
    <dbReference type="NCBI Taxonomy" id="1265"/>
    <lineage>
        <taxon>Bacteria</taxon>
        <taxon>Bacillati</taxon>
        <taxon>Bacillota</taxon>
        <taxon>Clostridia</taxon>
        <taxon>Eubacteriales</taxon>
        <taxon>Oscillospiraceae</taxon>
        <taxon>Ruminococcus</taxon>
    </lineage>
</organism>
<dbReference type="EMBL" id="FRCT01000001">
    <property type="protein sequence ID" value="SHM12459.1"/>
    <property type="molecule type" value="Genomic_DNA"/>
</dbReference>
<evidence type="ECO:0000313" key="2">
    <source>
        <dbReference type="EMBL" id="SHM12459.1"/>
    </source>
</evidence>
<reference evidence="2 3" key="1">
    <citation type="submission" date="2016-11" db="EMBL/GenBank/DDBJ databases">
        <authorList>
            <person name="Jaros S."/>
            <person name="Januszkiewicz K."/>
            <person name="Wedrychowicz H."/>
        </authorList>
    </citation>
    <scope>NUCLEOTIDE SEQUENCE [LARGE SCALE GENOMIC DNA]</scope>
    <source>
        <strain evidence="2 3">Y1</strain>
    </source>
</reference>
<sequence>MKNTIKKITAIAMAFTLLGTGTAISKSVNPQSSSTLVANAADYCPSHNGTYTYDSYDYVGIVERNGKHYIEYNRFKATKCAVCGKLLKRVYVGKAYSQELVRW</sequence>
<dbReference type="RefSeq" id="WP_072947738.1">
    <property type="nucleotide sequence ID" value="NZ_FRCT01000001.1"/>
</dbReference>